<name>A0ABR3FIJ8_9AGAR</name>
<reference evidence="1 2" key="1">
    <citation type="submission" date="2024-02" db="EMBL/GenBank/DDBJ databases">
        <title>A draft genome for the cacao thread blight pathogen Marasmius crinis-equi.</title>
        <authorList>
            <person name="Cohen S.P."/>
            <person name="Baruah I.K."/>
            <person name="Amoako-Attah I."/>
            <person name="Bukari Y."/>
            <person name="Meinhardt L.W."/>
            <person name="Bailey B.A."/>
        </authorList>
    </citation>
    <scope>NUCLEOTIDE SEQUENCE [LARGE SCALE GENOMIC DNA]</scope>
    <source>
        <strain evidence="1 2">GH-76</strain>
    </source>
</reference>
<evidence type="ECO:0008006" key="3">
    <source>
        <dbReference type="Google" id="ProtNLM"/>
    </source>
</evidence>
<gene>
    <name evidence="1" type="ORF">V5O48_006946</name>
</gene>
<organism evidence="1 2">
    <name type="scientific">Marasmius crinis-equi</name>
    <dbReference type="NCBI Taxonomy" id="585013"/>
    <lineage>
        <taxon>Eukaryota</taxon>
        <taxon>Fungi</taxon>
        <taxon>Dikarya</taxon>
        <taxon>Basidiomycota</taxon>
        <taxon>Agaricomycotina</taxon>
        <taxon>Agaricomycetes</taxon>
        <taxon>Agaricomycetidae</taxon>
        <taxon>Agaricales</taxon>
        <taxon>Marasmiineae</taxon>
        <taxon>Marasmiaceae</taxon>
        <taxon>Marasmius</taxon>
    </lineage>
</organism>
<evidence type="ECO:0000313" key="2">
    <source>
        <dbReference type="Proteomes" id="UP001465976"/>
    </source>
</evidence>
<comment type="caution">
    <text evidence="1">The sequence shown here is derived from an EMBL/GenBank/DDBJ whole genome shotgun (WGS) entry which is preliminary data.</text>
</comment>
<dbReference type="InterPro" id="IPR032675">
    <property type="entry name" value="LRR_dom_sf"/>
</dbReference>
<dbReference type="SUPFAM" id="SSF52047">
    <property type="entry name" value="RNI-like"/>
    <property type="match status" value="1"/>
</dbReference>
<proteinExistence type="predicted"/>
<accession>A0ABR3FIJ8</accession>
<dbReference type="Gene3D" id="3.80.10.10">
    <property type="entry name" value="Ribonuclease Inhibitor"/>
    <property type="match status" value="1"/>
</dbReference>
<dbReference type="Proteomes" id="UP001465976">
    <property type="component" value="Unassembled WGS sequence"/>
</dbReference>
<protein>
    <recommendedName>
        <fullName evidence="3">F-box domain-containing protein</fullName>
    </recommendedName>
</protein>
<dbReference type="EMBL" id="JBAHYK010000343">
    <property type="protein sequence ID" value="KAL0575017.1"/>
    <property type="molecule type" value="Genomic_DNA"/>
</dbReference>
<sequence length="372" mass="41634">MPVEIVMNIMELAYDENQLEERKGFLKSCALVCRDWSLPAQKMLFRHVTFSTKTACTTFTDAVNPATERGRILAAAVHSMRASIDHNQPFGLTQRAFARAVTLCPNLYELNLALYGCGVPGDDVVGSPDALRMRRVAPSFDVETLELLRSGPRISALTFRNWSENRQSITQLLSVWPSLKSLVISGVAPELPSPTTDPFPCALEELRVNLQSSPSVDFFKWLLHHSCDSLKKLEFERELSSVVVQYLIDTHHDTLENVSLPLCSREISRSLAQCQNLRHVSVEDISSYPVTFKKLTANIESFAFGLGRDTQVQAILEAIKAQESLHGVTVQLWSGGELHRHLASLKTTCALRGIDLNLTQDIRQFRSLVVRD</sequence>
<evidence type="ECO:0000313" key="1">
    <source>
        <dbReference type="EMBL" id="KAL0575017.1"/>
    </source>
</evidence>
<keyword evidence="2" id="KW-1185">Reference proteome</keyword>